<comment type="caution">
    <text evidence="5">The sequence shown here is derived from an EMBL/GenBank/DDBJ whole genome shotgun (WGS) entry which is preliminary data.</text>
</comment>
<dbReference type="GO" id="GO:0005737">
    <property type="term" value="C:cytoplasm"/>
    <property type="evidence" value="ECO:0007669"/>
    <property type="project" value="TreeGrafter"/>
</dbReference>
<dbReference type="InterPro" id="IPR017850">
    <property type="entry name" value="Alkaline_phosphatase_core_sf"/>
</dbReference>
<reference evidence="5 6" key="1">
    <citation type="submission" date="2018-09" db="EMBL/GenBank/DDBJ databases">
        <title>Paenibacillus aracenensis nov. sp. isolated from a cave in southern Spain.</title>
        <authorList>
            <person name="Jurado V."/>
            <person name="Gutierrez-Patricio S."/>
            <person name="Gonzalez-Pimentel J.L."/>
            <person name="Miller A.Z."/>
            <person name="Laiz L."/>
            <person name="Saiz-Jimenez C."/>
        </authorList>
    </citation>
    <scope>NUCLEOTIDE SEQUENCE [LARGE SCALE GENOMIC DNA]</scope>
    <source>
        <strain evidence="5 6">DSM 22867</strain>
    </source>
</reference>
<dbReference type="OrthoDB" id="9762324at2"/>
<dbReference type="AlphaFoldDB" id="A0A3A1V1D2"/>
<evidence type="ECO:0000259" key="4">
    <source>
        <dbReference type="Pfam" id="PF00884"/>
    </source>
</evidence>
<organism evidence="5 6">
    <name type="scientific">Paenibacillus nanensis</name>
    <dbReference type="NCBI Taxonomy" id="393251"/>
    <lineage>
        <taxon>Bacteria</taxon>
        <taxon>Bacillati</taxon>
        <taxon>Bacillota</taxon>
        <taxon>Bacilli</taxon>
        <taxon>Bacillales</taxon>
        <taxon>Paenibacillaceae</taxon>
        <taxon>Paenibacillus</taxon>
    </lineage>
</organism>
<proteinExistence type="inferred from homology"/>
<evidence type="ECO:0000313" key="6">
    <source>
        <dbReference type="Proteomes" id="UP000266482"/>
    </source>
</evidence>
<dbReference type="PANTHER" id="PTHR45953:SF1">
    <property type="entry name" value="IDURONATE 2-SULFATASE"/>
    <property type="match status" value="1"/>
</dbReference>
<dbReference type="InterPro" id="IPR024607">
    <property type="entry name" value="Sulfatase_CS"/>
</dbReference>
<dbReference type="RefSeq" id="WP_119600099.1">
    <property type="nucleotide sequence ID" value="NZ_QXQA01000007.1"/>
</dbReference>
<accession>A0A3A1V1D2</accession>
<comment type="similarity">
    <text evidence="1">Belongs to the sulfatase family.</text>
</comment>
<sequence>MNDNRPNLLLITVDQMRGDCLSILGHPVVETPNLDQLARRGMLFHNAYSSTPTCVPARAALFTGMSPRSHGRVGYEEKVPWRYEHTLPGELAKAGYHTQCVGKMHVDPARSLCGFHHVMLHDGYLHHNRFKHTNTVAESHDSCDDYLPWLRERAGASADLIDLGLDCNASTVARPWHLPEALHPTNWVVTQSIDFLRRRDPGKPFFLWSSFVRPHPPFDPPQVYWDRYDGADFPDPVVGDWAERDDPARSGLDPVARSGIVPIRRLRRAMAAYYALITHIDDQLGRLMNAMEEYGVLDNTVIVFTSDHGELLGDHHLFRKALPYEGSAKVPLLIADPGGKLGIRQGVSVDAVAELRDIMPTLLECAGAGIPDTVDGESLMRARERAQEGSWRPYIHGEHAYGEQSHQYLTDGRQKYIWFTQTGEEQLFDLEFDPHELVNRAGEASYAASLLLWRERLVRELDGREEGYVQSGKLVVGREPRTCLRHILPQEGC</sequence>
<dbReference type="NCBIfam" id="NF010322">
    <property type="entry name" value="PRK13759.1"/>
    <property type="match status" value="1"/>
</dbReference>
<evidence type="ECO:0000313" key="5">
    <source>
        <dbReference type="EMBL" id="RIX52373.1"/>
    </source>
</evidence>
<dbReference type="Pfam" id="PF00884">
    <property type="entry name" value="Sulfatase"/>
    <property type="match status" value="1"/>
</dbReference>
<dbReference type="PROSITE" id="PS00149">
    <property type="entry name" value="SULFATASE_2"/>
    <property type="match status" value="1"/>
</dbReference>
<dbReference type="Gene3D" id="3.40.720.10">
    <property type="entry name" value="Alkaline Phosphatase, subunit A"/>
    <property type="match status" value="1"/>
</dbReference>
<dbReference type="EC" id="3.1.6.1" evidence="5"/>
<dbReference type="PANTHER" id="PTHR45953">
    <property type="entry name" value="IDURONATE 2-SULFATASE"/>
    <property type="match status" value="1"/>
</dbReference>
<evidence type="ECO:0000256" key="3">
    <source>
        <dbReference type="ARBA" id="ARBA00022801"/>
    </source>
</evidence>
<keyword evidence="6" id="KW-1185">Reference proteome</keyword>
<evidence type="ECO:0000256" key="2">
    <source>
        <dbReference type="ARBA" id="ARBA00022723"/>
    </source>
</evidence>
<keyword evidence="2" id="KW-0479">Metal-binding</keyword>
<name>A0A3A1V1D2_9BACL</name>
<protein>
    <submittedName>
        <fullName evidence="5">Arylsulfatase</fullName>
        <ecNumber evidence="5">3.1.6.1</ecNumber>
    </submittedName>
</protein>
<dbReference type="SUPFAM" id="SSF53649">
    <property type="entry name" value="Alkaline phosphatase-like"/>
    <property type="match status" value="1"/>
</dbReference>
<dbReference type="EMBL" id="QXQA01000007">
    <property type="protein sequence ID" value="RIX52373.1"/>
    <property type="molecule type" value="Genomic_DNA"/>
</dbReference>
<evidence type="ECO:0000256" key="1">
    <source>
        <dbReference type="ARBA" id="ARBA00008779"/>
    </source>
</evidence>
<keyword evidence="3 5" id="KW-0378">Hydrolase</keyword>
<dbReference type="GO" id="GO:0046872">
    <property type="term" value="F:metal ion binding"/>
    <property type="evidence" value="ECO:0007669"/>
    <property type="project" value="UniProtKB-KW"/>
</dbReference>
<dbReference type="Proteomes" id="UP000266482">
    <property type="component" value="Unassembled WGS sequence"/>
</dbReference>
<dbReference type="GO" id="GO:0004065">
    <property type="term" value="F:arylsulfatase activity"/>
    <property type="evidence" value="ECO:0007669"/>
    <property type="project" value="UniProtKB-EC"/>
</dbReference>
<feature type="domain" description="Sulfatase N-terminal" evidence="4">
    <location>
        <begin position="6"/>
        <end position="368"/>
    </location>
</feature>
<gene>
    <name evidence="5" type="ORF">D3P08_12895</name>
</gene>
<dbReference type="InterPro" id="IPR000917">
    <property type="entry name" value="Sulfatase_N"/>
</dbReference>